<dbReference type="UniPathway" id="UPA00138"/>
<dbReference type="OrthoDB" id="140919at2"/>
<gene>
    <name evidence="8 10" type="primary">pgi</name>
    <name evidence="10" type="ORF">CLIT_23c01140</name>
</gene>
<keyword evidence="4 8" id="KW-0963">Cytoplasm</keyword>
<dbReference type="PRINTS" id="PR00662">
    <property type="entry name" value="G6PISOMERASE"/>
</dbReference>
<dbReference type="SUPFAM" id="SSF53697">
    <property type="entry name" value="SIS domain"/>
    <property type="match status" value="1"/>
</dbReference>
<dbReference type="InterPro" id="IPR035482">
    <property type="entry name" value="SIS_PGI_2"/>
</dbReference>
<comment type="similarity">
    <text evidence="2 8 9">Belongs to the GPI family.</text>
</comment>
<proteinExistence type="inferred from homology"/>
<evidence type="ECO:0000313" key="11">
    <source>
        <dbReference type="Proteomes" id="UP000027946"/>
    </source>
</evidence>
<comment type="caution">
    <text evidence="8">Lacks conserved residue(s) required for the propagation of feature annotation.</text>
</comment>
<dbReference type="GO" id="GO:0006096">
    <property type="term" value="P:glycolytic process"/>
    <property type="evidence" value="ECO:0007669"/>
    <property type="project" value="UniProtKB-UniRule"/>
</dbReference>
<evidence type="ECO:0000256" key="6">
    <source>
        <dbReference type="ARBA" id="ARBA00023235"/>
    </source>
</evidence>
<dbReference type="PANTHER" id="PTHR11469:SF1">
    <property type="entry name" value="GLUCOSE-6-PHOSPHATE ISOMERASE"/>
    <property type="match status" value="1"/>
</dbReference>
<evidence type="ECO:0000256" key="3">
    <source>
        <dbReference type="ARBA" id="ARBA00022432"/>
    </source>
</evidence>
<comment type="function">
    <text evidence="8">Catalyzes the reversible isomerization of glucose-6-phosphate to fructose-6-phosphate.</text>
</comment>
<evidence type="ECO:0000256" key="1">
    <source>
        <dbReference type="ARBA" id="ARBA00004926"/>
    </source>
</evidence>
<comment type="pathway">
    <text evidence="1 8 9">Carbohydrate degradation; glycolysis; D-glyceraldehyde 3-phosphate and glycerone phosphate from D-glucose: step 2/4.</text>
</comment>
<dbReference type="InterPro" id="IPR035476">
    <property type="entry name" value="SIS_PGI_1"/>
</dbReference>
<reference evidence="10 11" key="1">
    <citation type="submission" date="2014-03" db="EMBL/GenBank/DDBJ databases">
        <title>Genome sequence of Clostridium litorale W6, DSM 5388.</title>
        <authorList>
            <person name="Poehlein A."/>
            <person name="Jagirdar A."/>
            <person name="Khonsari B."/>
            <person name="Chibani C.M."/>
            <person name="Gutierrez Gutierrez D.A."/>
            <person name="Davydova E."/>
            <person name="Alghaithi H.S."/>
            <person name="Nair K.P."/>
            <person name="Dhamotharan K."/>
            <person name="Chandran L."/>
            <person name="G W."/>
            <person name="Daniel R."/>
        </authorList>
    </citation>
    <scope>NUCLEOTIDE SEQUENCE [LARGE SCALE GENOMIC DNA]</scope>
    <source>
        <strain evidence="10 11">W6</strain>
    </source>
</reference>
<dbReference type="EC" id="5.3.1.9" evidence="8"/>
<dbReference type="InterPro" id="IPR001672">
    <property type="entry name" value="G6P_Isomerase"/>
</dbReference>
<evidence type="ECO:0000256" key="9">
    <source>
        <dbReference type="RuleBase" id="RU000612"/>
    </source>
</evidence>
<evidence type="ECO:0000256" key="5">
    <source>
        <dbReference type="ARBA" id="ARBA00023152"/>
    </source>
</evidence>
<comment type="pathway">
    <text evidence="8">Carbohydrate biosynthesis; gluconeogenesis.</text>
</comment>
<organism evidence="10 11">
    <name type="scientific">Peptoclostridium litorale DSM 5388</name>
    <dbReference type="NCBI Taxonomy" id="1121324"/>
    <lineage>
        <taxon>Bacteria</taxon>
        <taxon>Bacillati</taxon>
        <taxon>Bacillota</taxon>
        <taxon>Clostridia</taxon>
        <taxon>Peptostreptococcales</taxon>
        <taxon>Peptoclostridiaceae</taxon>
        <taxon>Peptoclostridium</taxon>
    </lineage>
</organism>
<keyword evidence="11" id="KW-1185">Reference proteome</keyword>
<dbReference type="InterPro" id="IPR046348">
    <property type="entry name" value="SIS_dom_sf"/>
</dbReference>
<comment type="catalytic activity">
    <reaction evidence="7 8 9">
        <text>alpha-D-glucose 6-phosphate = beta-D-fructose 6-phosphate</text>
        <dbReference type="Rhea" id="RHEA:11816"/>
        <dbReference type="ChEBI" id="CHEBI:57634"/>
        <dbReference type="ChEBI" id="CHEBI:58225"/>
        <dbReference type="EC" id="5.3.1.9"/>
    </reaction>
</comment>
<dbReference type="EMBL" id="JJMM01000026">
    <property type="protein sequence ID" value="KDR93842.1"/>
    <property type="molecule type" value="Genomic_DNA"/>
</dbReference>
<accession>A0A069RHU2</accession>
<dbReference type="CDD" id="cd05015">
    <property type="entry name" value="SIS_PGI_1"/>
    <property type="match status" value="1"/>
</dbReference>
<dbReference type="CDD" id="cd05016">
    <property type="entry name" value="SIS_PGI_2"/>
    <property type="match status" value="1"/>
</dbReference>
<dbReference type="Proteomes" id="UP000027946">
    <property type="component" value="Unassembled WGS sequence"/>
</dbReference>
<keyword evidence="6 8" id="KW-0413">Isomerase</keyword>
<dbReference type="PROSITE" id="PS51463">
    <property type="entry name" value="P_GLUCOSE_ISOMERASE_3"/>
    <property type="match status" value="1"/>
</dbReference>
<protein>
    <recommendedName>
        <fullName evidence="8">Glucose-6-phosphate isomerase</fullName>
        <shortName evidence="8">GPI</shortName>
        <ecNumber evidence="8">5.3.1.9</ecNumber>
    </recommendedName>
    <alternativeName>
        <fullName evidence="8">Phosphoglucose isomerase</fullName>
        <shortName evidence="8">PGI</shortName>
    </alternativeName>
    <alternativeName>
        <fullName evidence="8">Phosphohexose isomerase</fullName>
        <shortName evidence="8">PHI</shortName>
    </alternativeName>
</protein>
<dbReference type="PANTHER" id="PTHR11469">
    <property type="entry name" value="GLUCOSE-6-PHOSPHATE ISOMERASE"/>
    <property type="match status" value="1"/>
</dbReference>
<evidence type="ECO:0000256" key="7">
    <source>
        <dbReference type="ARBA" id="ARBA00029321"/>
    </source>
</evidence>
<sequence>MGSIKLDCLGVDNFIGGHELGLMQPVVDAVHEIIHKKTGPGSDFLGWLDIPNGYNADEIERIRKVASNIRKNSEIFVVVGIGGSYLGAKAAIDMMSHSFASVLDRERRGRPLVLFAGQNISTSYMNDLVEVLEGRDFSVNVISKSGTTTEPAIAFRILKGMLEKKYGMEGARKRIVVTTDEKKGALRKLSNENGYETFTIPDDVGGRYSVLTPVGLLPMSVAGIDIEKVLQGACDALEDLKEKDVMKNDAYKYAALRNILYKKGMSIEMLVSYEPALHYFAEWWKQLFGESEGKDSKGLYPASAEFSTDLHSLGQYIQDGRRILFETVIRVEKPKCKMEIPASSDDTDGLGYIEGKDMDFVNQKALEGTMLAHIEGGVPNIQIKIPSVDENTLGYMVYFFEKACAASAYMLGVNPFDQPGVESYKKSMFKLLGKPGY</sequence>
<dbReference type="GO" id="GO:0097367">
    <property type="term" value="F:carbohydrate derivative binding"/>
    <property type="evidence" value="ECO:0007669"/>
    <property type="project" value="InterPro"/>
</dbReference>
<dbReference type="FunFam" id="3.40.50.10490:FF:000015">
    <property type="entry name" value="Glucose-6-phosphate isomerase"/>
    <property type="match status" value="1"/>
</dbReference>
<dbReference type="eggNOG" id="COG0166">
    <property type="taxonomic scope" value="Bacteria"/>
</dbReference>
<evidence type="ECO:0000256" key="4">
    <source>
        <dbReference type="ARBA" id="ARBA00022490"/>
    </source>
</evidence>
<evidence type="ECO:0000256" key="8">
    <source>
        <dbReference type="HAMAP-Rule" id="MF_00473"/>
    </source>
</evidence>
<dbReference type="FunFam" id="3.40.50.10490:FF:000016">
    <property type="entry name" value="Glucose-6-phosphate isomerase"/>
    <property type="match status" value="1"/>
</dbReference>
<dbReference type="Gene3D" id="3.40.50.10490">
    <property type="entry name" value="Glucose-6-phosphate isomerase like protein, domain 1"/>
    <property type="match status" value="2"/>
</dbReference>
<dbReference type="PROSITE" id="PS00174">
    <property type="entry name" value="P_GLUCOSE_ISOMERASE_2"/>
    <property type="match status" value="1"/>
</dbReference>
<dbReference type="GO" id="GO:0048029">
    <property type="term" value="F:monosaccharide binding"/>
    <property type="evidence" value="ECO:0007669"/>
    <property type="project" value="TreeGrafter"/>
</dbReference>
<dbReference type="PROSITE" id="PS00765">
    <property type="entry name" value="P_GLUCOSE_ISOMERASE_1"/>
    <property type="match status" value="1"/>
</dbReference>
<dbReference type="InterPro" id="IPR018189">
    <property type="entry name" value="Phosphoglucose_isomerase_CS"/>
</dbReference>
<feature type="active site" evidence="8">
    <location>
        <position position="425"/>
    </location>
</feature>
<dbReference type="GO" id="GO:0006094">
    <property type="term" value="P:gluconeogenesis"/>
    <property type="evidence" value="ECO:0007669"/>
    <property type="project" value="UniProtKB-UniRule"/>
</dbReference>
<dbReference type="GO" id="GO:0004347">
    <property type="term" value="F:glucose-6-phosphate isomerase activity"/>
    <property type="evidence" value="ECO:0007669"/>
    <property type="project" value="UniProtKB-UniRule"/>
</dbReference>
<name>A0A069RHU2_PEPLI</name>
<dbReference type="GO" id="GO:0051156">
    <property type="term" value="P:glucose 6-phosphate metabolic process"/>
    <property type="evidence" value="ECO:0007669"/>
    <property type="project" value="TreeGrafter"/>
</dbReference>
<dbReference type="AlphaFoldDB" id="A0A069RHU2"/>
<keyword evidence="5 8" id="KW-0324">Glycolysis</keyword>
<dbReference type="HAMAP" id="MF_00473">
    <property type="entry name" value="G6P_isomerase"/>
    <property type="match status" value="1"/>
</dbReference>
<comment type="subcellular location">
    <subcellularLocation>
        <location evidence="8">Cytoplasm</location>
    </subcellularLocation>
</comment>
<dbReference type="STRING" id="1121324.CLIT_23c01140"/>
<dbReference type="GO" id="GO:0005829">
    <property type="term" value="C:cytosol"/>
    <property type="evidence" value="ECO:0007669"/>
    <property type="project" value="TreeGrafter"/>
</dbReference>
<dbReference type="Pfam" id="PF00342">
    <property type="entry name" value="PGI"/>
    <property type="match status" value="1"/>
</dbReference>
<dbReference type="UniPathway" id="UPA00109">
    <property type="reaction ID" value="UER00181"/>
</dbReference>
<dbReference type="RefSeq" id="WP_052636376.1">
    <property type="nucleotide sequence ID" value="NZ_FSRH01000004.1"/>
</dbReference>
<dbReference type="NCBIfam" id="NF010697">
    <property type="entry name" value="PRK14097.1"/>
    <property type="match status" value="1"/>
</dbReference>
<evidence type="ECO:0000313" key="10">
    <source>
        <dbReference type="EMBL" id="KDR93842.1"/>
    </source>
</evidence>
<feature type="active site" description="Proton donor" evidence="8">
    <location>
        <position position="290"/>
    </location>
</feature>
<comment type="caution">
    <text evidence="10">The sequence shown here is derived from an EMBL/GenBank/DDBJ whole genome shotgun (WGS) entry which is preliminary data.</text>
</comment>
<keyword evidence="3 8" id="KW-0312">Gluconeogenesis</keyword>
<evidence type="ECO:0000256" key="2">
    <source>
        <dbReference type="ARBA" id="ARBA00006604"/>
    </source>
</evidence>